<keyword evidence="1" id="KW-0143">Chaperone</keyword>
<comment type="caution">
    <text evidence="3">The sequence shown here is derived from an EMBL/GenBank/DDBJ whole genome shotgun (WGS) entry which is preliminary data.</text>
</comment>
<evidence type="ECO:0000256" key="2">
    <source>
        <dbReference type="ARBA" id="ARBA00043974"/>
    </source>
</evidence>
<evidence type="ECO:0000313" key="3">
    <source>
        <dbReference type="EMBL" id="KAF5205378.1"/>
    </source>
</evidence>
<keyword evidence="4" id="KW-1185">Reference proteome</keyword>
<reference evidence="3 4" key="1">
    <citation type="submission" date="2020-06" db="EMBL/GenBank/DDBJ databases">
        <title>Transcriptomic and genomic resources for Thalictrum thalictroides and T. hernandezii: Facilitating candidate gene discovery in an emerging model plant lineage.</title>
        <authorList>
            <person name="Arias T."/>
            <person name="Riano-Pachon D.M."/>
            <person name="Di Stilio V.S."/>
        </authorList>
    </citation>
    <scope>NUCLEOTIDE SEQUENCE [LARGE SCALE GENOMIC DNA]</scope>
    <source>
        <strain evidence="4">cv. WT478/WT964</strain>
        <tissue evidence="3">Leaves</tissue>
    </source>
</reference>
<dbReference type="Proteomes" id="UP000554482">
    <property type="component" value="Unassembled WGS sequence"/>
</dbReference>
<evidence type="ECO:0000313" key="4">
    <source>
        <dbReference type="Proteomes" id="UP000554482"/>
    </source>
</evidence>
<dbReference type="GO" id="GO:0005737">
    <property type="term" value="C:cytoplasm"/>
    <property type="evidence" value="ECO:0007669"/>
    <property type="project" value="TreeGrafter"/>
</dbReference>
<dbReference type="EMBL" id="JABWDY010004134">
    <property type="protein sequence ID" value="KAF5205378.1"/>
    <property type="molecule type" value="Genomic_DNA"/>
</dbReference>
<name>A0A7J6X8Z5_THATH</name>
<sequence>MEEVSQKKAIAHEVGGVKNDALRFGLHGVKSDILDVHPLQSSLQSFEKTETQMQRSILERTYGYALPMKMDLERQILARVQRPPGLPSSMLGYEALTGSLDVFDCEDYHSHNDPRLSETSRPADMHHGMEVRLGLSKGPVAPTFI</sequence>
<evidence type="ECO:0000256" key="1">
    <source>
        <dbReference type="ARBA" id="ARBA00023186"/>
    </source>
</evidence>
<dbReference type="OrthoDB" id="15001at2759"/>
<dbReference type="PANTHER" id="PTHR12828">
    <property type="entry name" value="PROTEASOME MATURATION PROTEIN UMP1"/>
    <property type="match status" value="1"/>
</dbReference>
<comment type="similarity">
    <text evidence="2">Belongs to the POMP/UMP1 family.</text>
</comment>
<dbReference type="GO" id="GO:0043248">
    <property type="term" value="P:proteasome assembly"/>
    <property type="evidence" value="ECO:0007669"/>
    <property type="project" value="InterPro"/>
</dbReference>
<protein>
    <submittedName>
        <fullName evidence="3">Cyclin-b1-2</fullName>
    </submittedName>
</protein>
<proteinExistence type="inferred from homology"/>
<dbReference type="AlphaFoldDB" id="A0A7J6X8Z5"/>
<gene>
    <name evidence="3" type="ORF">FRX31_005021</name>
</gene>
<dbReference type="InterPro" id="IPR008012">
    <property type="entry name" value="Ump1"/>
</dbReference>
<accession>A0A7J6X8Z5</accession>
<dbReference type="GO" id="GO:0005634">
    <property type="term" value="C:nucleus"/>
    <property type="evidence" value="ECO:0007669"/>
    <property type="project" value="TreeGrafter"/>
</dbReference>
<organism evidence="3 4">
    <name type="scientific">Thalictrum thalictroides</name>
    <name type="common">Rue-anemone</name>
    <name type="synonym">Anemone thalictroides</name>
    <dbReference type="NCBI Taxonomy" id="46969"/>
    <lineage>
        <taxon>Eukaryota</taxon>
        <taxon>Viridiplantae</taxon>
        <taxon>Streptophyta</taxon>
        <taxon>Embryophyta</taxon>
        <taxon>Tracheophyta</taxon>
        <taxon>Spermatophyta</taxon>
        <taxon>Magnoliopsida</taxon>
        <taxon>Ranunculales</taxon>
        <taxon>Ranunculaceae</taxon>
        <taxon>Thalictroideae</taxon>
        <taxon>Thalictrum</taxon>
    </lineage>
</organism>
<dbReference type="Pfam" id="PF05348">
    <property type="entry name" value="UMP1"/>
    <property type="match status" value="1"/>
</dbReference>
<dbReference type="PANTHER" id="PTHR12828:SF3">
    <property type="entry name" value="PROTEASOME MATURATION PROTEIN"/>
    <property type="match status" value="1"/>
</dbReference>